<sequence>MMIEKHISALLYRYQCVSVPGFGAFLTDTQPAQLNNDTYTFYPPKKLISFNANLKNNDGLLANHIALQEKISYDQAVANITQTVESWNKRLQNWETLILKNLGTIAHNIEGNIVFTPDTPVNYLAEAFGLTNVISPAIKREELKAVAEKVEEMAPVIFTPERKKNYSYLKYAAIFVVMTSASGAGFKVYRDHEIAQQTLLVEQSVQDRVNEKIQQATFFIEAPMPAVSLPVKEESASTYPYHVVAGAFKSEENAEKAVGELVSKGYNARKLGKNKFGLFQVGYGSFKTYAEAQAKMNKIKQTENSDAWLLVKEL</sequence>
<dbReference type="InterPro" id="IPR007730">
    <property type="entry name" value="SPOR-like_dom"/>
</dbReference>
<dbReference type="RefSeq" id="WP_379820850.1">
    <property type="nucleotide sequence ID" value="NZ_JBHUMD010000024.1"/>
</dbReference>
<dbReference type="Gene3D" id="3.30.70.1070">
    <property type="entry name" value="Sporulation related repeat"/>
    <property type="match status" value="1"/>
</dbReference>
<proteinExistence type="predicted"/>
<gene>
    <name evidence="2" type="ORF">ACFSR3_10050</name>
</gene>
<accession>A0ABW5NUL0</accession>
<dbReference type="Pfam" id="PF18174">
    <property type="entry name" value="HU-CCDC81_bac_1"/>
    <property type="match status" value="1"/>
</dbReference>
<dbReference type="InterPro" id="IPR041268">
    <property type="entry name" value="HU-CCDC81_bac_2"/>
</dbReference>
<dbReference type="InterPro" id="IPR036680">
    <property type="entry name" value="SPOR-like_sf"/>
</dbReference>
<feature type="domain" description="SPOR" evidence="1">
    <location>
        <begin position="235"/>
        <end position="312"/>
    </location>
</feature>
<dbReference type="Proteomes" id="UP001597480">
    <property type="component" value="Unassembled WGS sequence"/>
</dbReference>
<dbReference type="Pfam" id="PF18175">
    <property type="entry name" value="HU-CCDC81_bac_2"/>
    <property type="match status" value="1"/>
</dbReference>
<organism evidence="2 3">
    <name type="scientific">Flavobacterium suzhouense</name>
    <dbReference type="NCBI Taxonomy" id="1529638"/>
    <lineage>
        <taxon>Bacteria</taxon>
        <taxon>Pseudomonadati</taxon>
        <taxon>Bacteroidota</taxon>
        <taxon>Flavobacteriia</taxon>
        <taxon>Flavobacteriales</taxon>
        <taxon>Flavobacteriaceae</taxon>
        <taxon>Flavobacterium</taxon>
    </lineage>
</organism>
<comment type="caution">
    <text evidence="2">The sequence shown here is derived from an EMBL/GenBank/DDBJ whole genome shotgun (WGS) entry which is preliminary data.</text>
</comment>
<dbReference type="EMBL" id="JBHUMD010000024">
    <property type="protein sequence ID" value="MFD2602396.1"/>
    <property type="molecule type" value="Genomic_DNA"/>
</dbReference>
<keyword evidence="3" id="KW-1185">Reference proteome</keyword>
<dbReference type="Pfam" id="PF05036">
    <property type="entry name" value="SPOR"/>
    <property type="match status" value="1"/>
</dbReference>
<dbReference type="SUPFAM" id="SSF110997">
    <property type="entry name" value="Sporulation related repeat"/>
    <property type="match status" value="1"/>
</dbReference>
<evidence type="ECO:0000259" key="1">
    <source>
        <dbReference type="PROSITE" id="PS51724"/>
    </source>
</evidence>
<protein>
    <submittedName>
        <fullName evidence="2">SPOR domain-containing protein</fullName>
    </submittedName>
</protein>
<name>A0ABW5NUL0_9FLAO</name>
<evidence type="ECO:0000313" key="2">
    <source>
        <dbReference type="EMBL" id="MFD2602396.1"/>
    </source>
</evidence>
<dbReference type="InterPro" id="IPR040495">
    <property type="entry name" value="HU-CCDC81_bac_1"/>
</dbReference>
<dbReference type="PROSITE" id="PS51724">
    <property type="entry name" value="SPOR"/>
    <property type="match status" value="1"/>
</dbReference>
<evidence type="ECO:0000313" key="3">
    <source>
        <dbReference type="Proteomes" id="UP001597480"/>
    </source>
</evidence>
<reference evidence="3" key="1">
    <citation type="journal article" date="2019" name="Int. J. Syst. Evol. Microbiol.">
        <title>The Global Catalogue of Microorganisms (GCM) 10K type strain sequencing project: providing services to taxonomists for standard genome sequencing and annotation.</title>
        <authorList>
            <consortium name="The Broad Institute Genomics Platform"/>
            <consortium name="The Broad Institute Genome Sequencing Center for Infectious Disease"/>
            <person name="Wu L."/>
            <person name="Ma J."/>
        </authorList>
    </citation>
    <scope>NUCLEOTIDE SEQUENCE [LARGE SCALE GENOMIC DNA]</scope>
    <source>
        <strain evidence="3">KCTC 42107</strain>
    </source>
</reference>